<evidence type="ECO:0000259" key="4">
    <source>
        <dbReference type="PROSITE" id="PS50977"/>
    </source>
</evidence>
<evidence type="ECO:0000256" key="1">
    <source>
        <dbReference type="ARBA" id="ARBA00023125"/>
    </source>
</evidence>
<dbReference type="SUPFAM" id="SSF48498">
    <property type="entry name" value="Tetracyclin repressor-like, C-terminal domain"/>
    <property type="match status" value="1"/>
</dbReference>
<organism evidence="5 6">
    <name type="scientific">Vibrio aquaticus</name>
    <dbReference type="NCBI Taxonomy" id="2496559"/>
    <lineage>
        <taxon>Bacteria</taxon>
        <taxon>Pseudomonadati</taxon>
        <taxon>Pseudomonadota</taxon>
        <taxon>Gammaproteobacteria</taxon>
        <taxon>Vibrionales</taxon>
        <taxon>Vibrionaceae</taxon>
        <taxon>Vibrio</taxon>
    </lineage>
</organism>
<dbReference type="Pfam" id="PF00440">
    <property type="entry name" value="TetR_N"/>
    <property type="match status" value="1"/>
</dbReference>
<dbReference type="EMBL" id="RXZH01000001">
    <property type="protein sequence ID" value="RTZ17502.1"/>
    <property type="molecule type" value="Genomic_DNA"/>
</dbReference>
<feature type="DNA-binding region" description="H-T-H motif" evidence="2">
    <location>
        <begin position="37"/>
        <end position="56"/>
    </location>
</feature>
<evidence type="ECO:0000256" key="2">
    <source>
        <dbReference type="PROSITE-ProRule" id="PRU00335"/>
    </source>
</evidence>
<name>A0A432D0M9_9VIBR</name>
<dbReference type="OrthoDB" id="9151800at2"/>
<dbReference type="GO" id="GO:0003677">
    <property type="term" value="F:DNA binding"/>
    <property type="evidence" value="ECO:0007669"/>
    <property type="project" value="UniProtKB-UniRule"/>
</dbReference>
<keyword evidence="3" id="KW-0472">Membrane</keyword>
<dbReference type="InterPro" id="IPR036271">
    <property type="entry name" value="Tet_transcr_reg_TetR-rel_C_sf"/>
</dbReference>
<dbReference type="PANTHER" id="PTHR43479">
    <property type="entry name" value="ACREF/ENVCD OPERON REPRESSOR-RELATED"/>
    <property type="match status" value="1"/>
</dbReference>
<protein>
    <submittedName>
        <fullName evidence="5">TetR/AcrR family transcriptional regulator</fullName>
    </submittedName>
</protein>
<dbReference type="AlphaFoldDB" id="A0A432D0M9"/>
<keyword evidence="1 2" id="KW-0238">DNA-binding</keyword>
<dbReference type="SUPFAM" id="SSF46689">
    <property type="entry name" value="Homeodomain-like"/>
    <property type="match status" value="1"/>
</dbReference>
<feature type="transmembrane region" description="Helical" evidence="3">
    <location>
        <begin position="163"/>
        <end position="185"/>
    </location>
</feature>
<sequence>MSENRKAGRPSADIDARQLLIDASRELFTVKPYDKVSTRLVASTAGVNVAMIRYYFGNKEGLFETMLRETIEPMKQQMQRMVKDSSQKNFLDIMRTYYREMIKVPLFPRLIARVMYMDSSDTQRKLLEKVFIDVTQPMQHVMFDKLVDSGILRPDADPRLCKVSYISLMVFPFIAPPALLAIHGIELNEAFLDQLLEHNIKLMSHGFLQPTHSQE</sequence>
<keyword evidence="3" id="KW-0812">Transmembrane</keyword>
<dbReference type="PROSITE" id="PS50977">
    <property type="entry name" value="HTH_TETR_2"/>
    <property type="match status" value="1"/>
</dbReference>
<reference evidence="5 6" key="1">
    <citation type="submission" date="2018-12" db="EMBL/GenBank/DDBJ databases">
        <title>Vibrio sp. isolated from China Sea.</title>
        <authorList>
            <person name="Li Y."/>
        </authorList>
    </citation>
    <scope>NUCLEOTIDE SEQUENCE [LARGE SCALE GENOMIC DNA]</scope>
    <source>
        <strain evidence="5 6">BEI207</strain>
    </source>
</reference>
<dbReference type="InterPro" id="IPR001647">
    <property type="entry name" value="HTH_TetR"/>
</dbReference>
<dbReference type="InterPro" id="IPR050624">
    <property type="entry name" value="HTH-type_Tx_Regulator"/>
</dbReference>
<dbReference type="Gene3D" id="1.10.357.10">
    <property type="entry name" value="Tetracycline Repressor, domain 2"/>
    <property type="match status" value="1"/>
</dbReference>
<accession>A0A432D0M9</accession>
<dbReference type="Proteomes" id="UP000268973">
    <property type="component" value="Unassembled WGS sequence"/>
</dbReference>
<dbReference type="PRINTS" id="PR00455">
    <property type="entry name" value="HTHTETR"/>
</dbReference>
<keyword evidence="3" id="KW-1133">Transmembrane helix</keyword>
<evidence type="ECO:0000313" key="5">
    <source>
        <dbReference type="EMBL" id="RTZ17502.1"/>
    </source>
</evidence>
<evidence type="ECO:0000256" key="3">
    <source>
        <dbReference type="SAM" id="Phobius"/>
    </source>
</evidence>
<gene>
    <name evidence="5" type="ORF">EJ063_01595</name>
</gene>
<evidence type="ECO:0000313" key="6">
    <source>
        <dbReference type="Proteomes" id="UP000268973"/>
    </source>
</evidence>
<comment type="caution">
    <text evidence="5">The sequence shown here is derived from an EMBL/GenBank/DDBJ whole genome shotgun (WGS) entry which is preliminary data.</text>
</comment>
<dbReference type="InterPro" id="IPR009057">
    <property type="entry name" value="Homeodomain-like_sf"/>
</dbReference>
<feature type="domain" description="HTH tetR-type" evidence="4">
    <location>
        <begin position="14"/>
        <end position="74"/>
    </location>
</feature>
<dbReference type="PANTHER" id="PTHR43479:SF11">
    <property type="entry name" value="ACREF_ENVCD OPERON REPRESSOR-RELATED"/>
    <property type="match status" value="1"/>
</dbReference>
<keyword evidence="6" id="KW-1185">Reference proteome</keyword>
<dbReference type="RefSeq" id="WP_126572258.1">
    <property type="nucleotide sequence ID" value="NZ_RXZH01000001.1"/>
</dbReference>
<proteinExistence type="predicted"/>